<protein>
    <submittedName>
        <fullName evidence="1">Uncharacterized protein</fullName>
    </submittedName>
</protein>
<dbReference type="EMBL" id="KZ293670">
    <property type="protein sequence ID" value="PBK89100.1"/>
    <property type="molecule type" value="Genomic_DNA"/>
</dbReference>
<proteinExistence type="predicted"/>
<dbReference type="Proteomes" id="UP000217790">
    <property type="component" value="Unassembled WGS sequence"/>
</dbReference>
<organism evidence="1 2">
    <name type="scientific">Armillaria gallica</name>
    <name type="common">Bulbous honey fungus</name>
    <name type="synonym">Armillaria bulbosa</name>
    <dbReference type="NCBI Taxonomy" id="47427"/>
    <lineage>
        <taxon>Eukaryota</taxon>
        <taxon>Fungi</taxon>
        <taxon>Dikarya</taxon>
        <taxon>Basidiomycota</taxon>
        <taxon>Agaricomycotina</taxon>
        <taxon>Agaricomycetes</taxon>
        <taxon>Agaricomycetidae</taxon>
        <taxon>Agaricales</taxon>
        <taxon>Marasmiineae</taxon>
        <taxon>Physalacriaceae</taxon>
        <taxon>Armillaria</taxon>
    </lineage>
</organism>
<dbReference type="OrthoDB" id="5424500at2759"/>
<keyword evidence="2" id="KW-1185">Reference proteome</keyword>
<reference evidence="2" key="1">
    <citation type="journal article" date="2017" name="Nat. Ecol. Evol.">
        <title>Genome expansion and lineage-specific genetic innovations in the forest pathogenic fungi Armillaria.</title>
        <authorList>
            <person name="Sipos G."/>
            <person name="Prasanna A.N."/>
            <person name="Walter M.C."/>
            <person name="O'Connor E."/>
            <person name="Balint B."/>
            <person name="Krizsan K."/>
            <person name="Kiss B."/>
            <person name="Hess J."/>
            <person name="Varga T."/>
            <person name="Slot J."/>
            <person name="Riley R."/>
            <person name="Boka B."/>
            <person name="Rigling D."/>
            <person name="Barry K."/>
            <person name="Lee J."/>
            <person name="Mihaltcheva S."/>
            <person name="LaButti K."/>
            <person name="Lipzen A."/>
            <person name="Waldron R."/>
            <person name="Moloney N.M."/>
            <person name="Sperisen C."/>
            <person name="Kredics L."/>
            <person name="Vagvoelgyi C."/>
            <person name="Patrignani A."/>
            <person name="Fitzpatrick D."/>
            <person name="Nagy I."/>
            <person name="Doyle S."/>
            <person name="Anderson J.B."/>
            <person name="Grigoriev I.V."/>
            <person name="Gueldener U."/>
            <person name="Muensterkoetter M."/>
            <person name="Nagy L.G."/>
        </authorList>
    </citation>
    <scope>NUCLEOTIDE SEQUENCE [LARGE SCALE GENOMIC DNA]</scope>
    <source>
        <strain evidence="2">Ar21-2</strain>
    </source>
</reference>
<sequence length="62" mass="7414">MTRYIFVDYRVKRPVHLHPDILHLYHVVFDDKFDEYIILRGTDLSVICHGGLPEIFLTFLPQ</sequence>
<evidence type="ECO:0000313" key="1">
    <source>
        <dbReference type="EMBL" id="PBK89100.1"/>
    </source>
</evidence>
<dbReference type="InParanoid" id="A0A2H3D4S3"/>
<dbReference type="STRING" id="47427.A0A2H3D4S3"/>
<evidence type="ECO:0000313" key="2">
    <source>
        <dbReference type="Proteomes" id="UP000217790"/>
    </source>
</evidence>
<name>A0A2H3D4S3_ARMGA</name>
<dbReference type="AlphaFoldDB" id="A0A2H3D4S3"/>
<accession>A0A2H3D4S3</accession>
<gene>
    <name evidence="1" type="ORF">ARMGADRAFT_352242</name>
</gene>